<organism evidence="2 3">
    <name type="scientific">Colobus angolensis palliatus</name>
    <name type="common">Peters' Angolan colobus</name>
    <dbReference type="NCBI Taxonomy" id="336983"/>
    <lineage>
        <taxon>Eukaryota</taxon>
        <taxon>Metazoa</taxon>
        <taxon>Chordata</taxon>
        <taxon>Craniata</taxon>
        <taxon>Vertebrata</taxon>
        <taxon>Euteleostomi</taxon>
        <taxon>Mammalia</taxon>
        <taxon>Eutheria</taxon>
        <taxon>Euarchontoglires</taxon>
        <taxon>Primates</taxon>
        <taxon>Haplorrhini</taxon>
        <taxon>Catarrhini</taxon>
        <taxon>Cercopithecidae</taxon>
        <taxon>Colobinae</taxon>
        <taxon>Colobus</taxon>
    </lineage>
</organism>
<evidence type="ECO:0000313" key="2">
    <source>
        <dbReference type="Ensembl" id="ENSCANP00000036886.1"/>
    </source>
</evidence>
<keyword evidence="3" id="KW-1185">Reference proteome</keyword>
<protein>
    <recommendedName>
        <fullName evidence="1">Small ribosomal subunit protein uS5 C-terminal domain-containing protein</fullName>
    </recommendedName>
</protein>
<dbReference type="GO" id="GO:0006412">
    <property type="term" value="P:translation"/>
    <property type="evidence" value="ECO:0007669"/>
    <property type="project" value="InterPro"/>
</dbReference>
<name>A0A2K5K713_COLAP</name>
<dbReference type="InterPro" id="IPR014721">
    <property type="entry name" value="Ribsml_uS5_D2-typ_fold_subgr"/>
</dbReference>
<dbReference type="InterPro" id="IPR005324">
    <property type="entry name" value="Ribosomal_uS5_C"/>
</dbReference>
<feature type="domain" description="Small ribosomal subunit protein uS5 C-terminal" evidence="1">
    <location>
        <begin position="2"/>
        <end position="44"/>
    </location>
</feature>
<evidence type="ECO:0000313" key="3">
    <source>
        <dbReference type="Proteomes" id="UP000233080"/>
    </source>
</evidence>
<dbReference type="AlphaFoldDB" id="A0A2K5K713"/>
<proteinExistence type="predicted"/>
<evidence type="ECO:0000259" key="1">
    <source>
        <dbReference type="Pfam" id="PF03719"/>
    </source>
</evidence>
<dbReference type="Pfam" id="PF03719">
    <property type="entry name" value="Ribosomal_S5_C"/>
    <property type="match status" value="1"/>
</dbReference>
<dbReference type="InterPro" id="IPR020568">
    <property type="entry name" value="Ribosomal_Su5_D2-typ_SF"/>
</dbReference>
<dbReference type="Proteomes" id="UP000233080">
    <property type="component" value="Unassembled WGS sequence"/>
</dbReference>
<dbReference type="Ensembl" id="ENSCANT00000060136.1">
    <property type="protein sequence ID" value="ENSCANP00000036886.1"/>
    <property type="gene ID" value="ENSCANG00000042124.1"/>
</dbReference>
<dbReference type="STRING" id="336983.ENSCANP00000036886"/>
<reference evidence="2" key="2">
    <citation type="submission" date="2025-09" db="UniProtKB">
        <authorList>
            <consortium name="Ensembl"/>
        </authorList>
    </citation>
    <scope>IDENTIFICATION</scope>
</reference>
<sequence length="71" mass="7925">MMAGIDDYYTSAWGCTVTLGNFAKATFDAISKTYSYLTPDLWKETEFTDHLVKTHTRVSVQRTQAPAVATT</sequence>
<dbReference type="Gene3D" id="3.30.230.10">
    <property type="match status" value="1"/>
</dbReference>
<dbReference type="GO" id="GO:0005840">
    <property type="term" value="C:ribosome"/>
    <property type="evidence" value="ECO:0007669"/>
    <property type="project" value="InterPro"/>
</dbReference>
<accession>A0A2K5K713</accession>
<dbReference type="GO" id="GO:0003735">
    <property type="term" value="F:structural constituent of ribosome"/>
    <property type="evidence" value="ECO:0007669"/>
    <property type="project" value="InterPro"/>
</dbReference>
<dbReference type="SUPFAM" id="SSF54211">
    <property type="entry name" value="Ribosomal protein S5 domain 2-like"/>
    <property type="match status" value="1"/>
</dbReference>
<dbReference type="OMA" id="CHASARG"/>
<reference evidence="2" key="1">
    <citation type="submission" date="2025-08" db="UniProtKB">
        <authorList>
            <consortium name="Ensembl"/>
        </authorList>
    </citation>
    <scope>IDENTIFICATION</scope>
</reference>